<reference evidence="2 3" key="1">
    <citation type="submission" date="2016-04" db="EMBL/GenBank/DDBJ databases">
        <title>Genome analyses suggest a sexual origin of heterokaryosis in a supposedly ancient asexual fungus.</title>
        <authorList>
            <person name="Ropars J."/>
            <person name="Sedzielewska K."/>
            <person name="Noel J."/>
            <person name="Charron P."/>
            <person name="Farinelli L."/>
            <person name="Marton T."/>
            <person name="Kruger M."/>
            <person name="Pelin A."/>
            <person name="Brachmann A."/>
            <person name="Corradi N."/>
        </authorList>
    </citation>
    <scope>NUCLEOTIDE SEQUENCE [LARGE SCALE GENOMIC DNA]</scope>
    <source>
        <strain evidence="2 3">A5</strain>
    </source>
</reference>
<proteinExistence type="predicted"/>
<feature type="non-terminal residue" evidence="2">
    <location>
        <position position="302"/>
    </location>
</feature>
<protein>
    <submittedName>
        <fullName evidence="2">Uncharacterized protein</fullName>
    </submittedName>
</protein>
<dbReference type="AlphaFoldDB" id="A0A2N0NG68"/>
<gene>
    <name evidence="2" type="ORF">RhiirA5_440911</name>
</gene>
<feature type="region of interest" description="Disordered" evidence="1">
    <location>
        <begin position="194"/>
        <end position="239"/>
    </location>
</feature>
<feature type="compositionally biased region" description="Polar residues" evidence="1">
    <location>
        <begin position="225"/>
        <end position="239"/>
    </location>
</feature>
<evidence type="ECO:0000313" key="3">
    <source>
        <dbReference type="Proteomes" id="UP000232722"/>
    </source>
</evidence>
<reference evidence="2 3" key="2">
    <citation type="submission" date="2017-09" db="EMBL/GenBank/DDBJ databases">
        <title>Extensive intraspecific genome diversity in a model arbuscular mycorrhizal fungus.</title>
        <authorList>
            <person name="Chen E.C."/>
            <person name="Morin E."/>
            <person name="Beaudet D."/>
            <person name="Noel J."/>
            <person name="Ndikumana S."/>
            <person name="Charron P."/>
            <person name="St-Onge C."/>
            <person name="Giorgi J."/>
            <person name="Grigoriev I.V."/>
            <person name="Roux C."/>
            <person name="Martin F.M."/>
            <person name="Corradi N."/>
        </authorList>
    </citation>
    <scope>NUCLEOTIDE SEQUENCE [LARGE SCALE GENOMIC DNA]</scope>
    <source>
        <strain evidence="2 3">A5</strain>
    </source>
</reference>
<name>A0A2N0NG68_9GLOM</name>
<evidence type="ECO:0000313" key="2">
    <source>
        <dbReference type="EMBL" id="PKB93573.1"/>
    </source>
</evidence>
<feature type="region of interest" description="Disordered" evidence="1">
    <location>
        <begin position="46"/>
        <end position="147"/>
    </location>
</feature>
<feature type="compositionally biased region" description="Low complexity" evidence="1">
    <location>
        <begin position="73"/>
        <end position="120"/>
    </location>
</feature>
<dbReference type="Proteomes" id="UP000232722">
    <property type="component" value="Unassembled WGS sequence"/>
</dbReference>
<sequence>MSLSLPPKPYVYLNFSSFDTLEATKDLSVAFRGKVDDRLNKLYSRFNAGPRRGHQNLRQSRDKSNSRSRSRSTSRSCNNSSSSKPNNNHNNINTFRPNVPNRNNQTNNNNTNSRNNVTSSGSTQSPHMLHPNSSTSTSPSNNPTYTLPQHIIDDLRTQISKIANTLSTLDETVSWMQDTIAHHEYRLTELESMMGYDNPNNANSYSPPDDTEQYPQDVRWDNEPSHNTSSRSNLLPYTSSSLMDASPDASFSALDPNSVLSNRHVPLPSFRPNTSVPDATASRLQLVISNVTNVYKNLSAQL</sequence>
<organism evidence="2 3">
    <name type="scientific">Rhizophagus irregularis</name>
    <dbReference type="NCBI Taxonomy" id="588596"/>
    <lineage>
        <taxon>Eukaryota</taxon>
        <taxon>Fungi</taxon>
        <taxon>Fungi incertae sedis</taxon>
        <taxon>Mucoromycota</taxon>
        <taxon>Glomeromycotina</taxon>
        <taxon>Glomeromycetes</taxon>
        <taxon>Glomerales</taxon>
        <taxon>Glomeraceae</taxon>
        <taxon>Rhizophagus</taxon>
    </lineage>
</organism>
<evidence type="ECO:0000256" key="1">
    <source>
        <dbReference type="SAM" id="MobiDB-lite"/>
    </source>
</evidence>
<dbReference type="EMBL" id="LLXJ01007727">
    <property type="protein sequence ID" value="PKB93573.1"/>
    <property type="molecule type" value="Genomic_DNA"/>
</dbReference>
<feature type="compositionally biased region" description="Low complexity" evidence="1">
    <location>
        <begin position="131"/>
        <end position="144"/>
    </location>
</feature>
<accession>A0A2N0NG68</accession>
<comment type="caution">
    <text evidence="2">The sequence shown here is derived from an EMBL/GenBank/DDBJ whole genome shotgun (WGS) entry which is preliminary data.</text>
</comment>